<evidence type="ECO:0000256" key="1">
    <source>
        <dbReference type="SAM" id="MobiDB-lite"/>
    </source>
</evidence>
<dbReference type="Proteomes" id="UP000322080">
    <property type="component" value="Unassembled WGS sequence"/>
</dbReference>
<evidence type="ECO:0000313" key="4">
    <source>
        <dbReference type="Proteomes" id="UP000322080"/>
    </source>
</evidence>
<feature type="domain" description="SseB protein N-terminal" evidence="2">
    <location>
        <begin position="8"/>
        <end position="122"/>
    </location>
</feature>
<gene>
    <name evidence="3" type="ORF">FVF75_03710</name>
</gene>
<keyword evidence="4" id="KW-1185">Reference proteome</keyword>
<protein>
    <submittedName>
        <fullName evidence="3">SseB family protein</fullName>
    </submittedName>
</protein>
<reference evidence="3 4" key="1">
    <citation type="submission" date="2019-08" db="EMBL/GenBank/DDBJ databases">
        <title>Identification of a novel species of the genus Boseongicola.</title>
        <authorList>
            <person name="Zhang X.-Q."/>
        </authorList>
    </citation>
    <scope>NUCLEOTIDE SEQUENCE [LARGE SCALE GENOMIC DNA]</scope>
    <source>
        <strain evidence="3 4">HY14</strain>
    </source>
</reference>
<dbReference type="InterPro" id="IPR009839">
    <property type="entry name" value="SseB_N"/>
</dbReference>
<sequence length="279" mass="29556">MTNPTPLDQAHAAMEADESDDAARLKFYERLADAELFLLLKGEAQGETMEPELLDLEAEDGGDPEQYALVFDNEDRLGAFAADHKSDAMPYAALPGRVIATMLKGQKIGLALNLGVAPSSILVPDAALDWLADTLAAAPEDGGERQLIGIDTPLGLPDALIQGLEEKLVNAVGLASHAVFAKGKFSDDSEGWLLAFIDAAPGAEPALARATQEALVFSGTDLATVDVAFFSSGDPICEHLDHLGLRYDFPDPEAEERDDDGAVTRAPGSDPSKPPILKH</sequence>
<evidence type="ECO:0000313" key="3">
    <source>
        <dbReference type="EMBL" id="TYB83293.1"/>
    </source>
</evidence>
<evidence type="ECO:0000259" key="2">
    <source>
        <dbReference type="Pfam" id="PF07179"/>
    </source>
</evidence>
<accession>A0A5D0RP70</accession>
<comment type="caution">
    <text evidence="3">The sequence shown here is derived from an EMBL/GenBank/DDBJ whole genome shotgun (WGS) entry which is preliminary data.</text>
</comment>
<dbReference type="Pfam" id="PF07179">
    <property type="entry name" value="SseB"/>
    <property type="match status" value="1"/>
</dbReference>
<dbReference type="RefSeq" id="WP_148376383.1">
    <property type="nucleotide sequence ID" value="NZ_VSIY01000003.1"/>
</dbReference>
<feature type="compositionally biased region" description="Acidic residues" evidence="1">
    <location>
        <begin position="250"/>
        <end position="261"/>
    </location>
</feature>
<name>A0A5D0RP70_9RHOB</name>
<organism evidence="3 4">
    <name type="scientific">Maritimibacter fusiformis</name>
    <dbReference type="NCBI Taxonomy" id="2603819"/>
    <lineage>
        <taxon>Bacteria</taxon>
        <taxon>Pseudomonadati</taxon>
        <taxon>Pseudomonadota</taxon>
        <taxon>Alphaproteobacteria</taxon>
        <taxon>Rhodobacterales</taxon>
        <taxon>Roseobacteraceae</taxon>
        <taxon>Maritimibacter</taxon>
    </lineage>
</organism>
<dbReference type="EMBL" id="VSIY01000003">
    <property type="protein sequence ID" value="TYB83293.1"/>
    <property type="molecule type" value="Genomic_DNA"/>
</dbReference>
<feature type="region of interest" description="Disordered" evidence="1">
    <location>
        <begin position="248"/>
        <end position="279"/>
    </location>
</feature>
<dbReference type="AlphaFoldDB" id="A0A5D0RP70"/>
<proteinExistence type="predicted"/>